<protein>
    <submittedName>
        <fullName evidence="1">Uncharacterized protein</fullName>
    </submittedName>
</protein>
<comment type="caution">
    <text evidence="1">The sequence shown here is derived from an EMBL/GenBank/DDBJ whole genome shotgun (WGS) entry which is preliminary data.</text>
</comment>
<evidence type="ECO:0000313" key="2">
    <source>
        <dbReference type="Proteomes" id="UP001215712"/>
    </source>
</evidence>
<organism evidence="1 2">
    <name type="scientific">Penicillium malachiteum</name>
    <dbReference type="NCBI Taxonomy" id="1324776"/>
    <lineage>
        <taxon>Eukaryota</taxon>
        <taxon>Fungi</taxon>
        <taxon>Dikarya</taxon>
        <taxon>Ascomycota</taxon>
        <taxon>Pezizomycotina</taxon>
        <taxon>Eurotiomycetes</taxon>
        <taxon>Eurotiomycetidae</taxon>
        <taxon>Eurotiales</taxon>
        <taxon>Aspergillaceae</taxon>
        <taxon>Penicillium</taxon>
    </lineage>
</organism>
<dbReference type="EMBL" id="JAQJAN010000003">
    <property type="protein sequence ID" value="KAJ5734310.1"/>
    <property type="molecule type" value="Genomic_DNA"/>
</dbReference>
<gene>
    <name evidence="1" type="ORF">N7493_003096</name>
</gene>
<reference evidence="1" key="2">
    <citation type="submission" date="2023-01" db="EMBL/GenBank/DDBJ databases">
        <authorList>
            <person name="Petersen C."/>
        </authorList>
    </citation>
    <scope>NUCLEOTIDE SEQUENCE</scope>
    <source>
        <strain evidence="1">IBT 17514</strain>
    </source>
</reference>
<reference evidence="1" key="1">
    <citation type="journal article" date="2023" name="IMA Fungus">
        <title>Comparative genomic study of the Penicillium genus elucidates a diverse pangenome and 15 lateral gene transfer events.</title>
        <authorList>
            <person name="Petersen C."/>
            <person name="Sorensen T."/>
            <person name="Nielsen M.R."/>
            <person name="Sondergaard T.E."/>
            <person name="Sorensen J.L."/>
            <person name="Fitzpatrick D.A."/>
            <person name="Frisvad J.C."/>
            <person name="Nielsen K.L."/>
        </authorList>
    </citation>
    <scope>NUCLEOTIDE SEQUENCE</scope>
    <source>
        <strain evidence="1">IBT 17514</strain>
    </source>
</reference>
<keyword evidence="2" id="KW-1185">Reference proteome</keyword>
<accession>A0AAD6HT66</accession>
<name>A0AAD6HT66_9EURO</name>
<evidence type="ECO:0000313" key="1">
    <source>
        <dbReference type="EMBL" id="KAJ5734310.1"/>
    </source>
</evidence>
<dbReference type="AlphaFoldDB" id="A0AAD6HT66"/>
<sequence>MPSDYTLERDHGEETVLIHAADLYLLDQWQHDLTISDEAQRLAIFSKWLEIGAPGRMPYVERLQDMSMNDVDITDEGKDLIARVRNPSDRKDISYSRVVRTYYDEDSDEKFAELMEEAEFDQTVFDDAELYNAGSKDGLESLHDILTRIPQIIEGVLLLAIQRDERMKETREEALEDQDSDYAIAMFHLAAKWDHVLIYDKEANEEGDVLLVYFDDRGRVVRYGRVEGAEDWQAADAMLCSGQDFMHRWWETGDYGEDWEPDQFDERWAEIENEGPLE</sequence>
<dbReference type="Proteomes" id="UP001215712">
    <property type="component" value="Unassembled WGS sequence"/>
</dbReference>
<proteinExistence type="predicted"/>